<evidence type="ECO:0000313" key="4">
    <source>
        <dbReference type="Proteomes" id="UP001156708"/>
    </source>
</evidence>
<feature type="region of interest" description="Disordered" evidence="1">
    <location>
        <begin position="364"/>
        <end position="399"/>
    </location>
</feature>
<organism evidence="3 4">
    <name type="scientific">Gluconobacter sphaericus NBRC 12467</name>
    <dbReference type="NCBI Taxonomy" id="1307951"/>
    <lineage>
        <taxon>Bacteria</taxon>
        <taxon>Pseudomonadati</taxon>
        <taxon>Pseudomonadota</taxon>
        <taxon>Alphaproteobacteria</taxon>
        <taxon>Acetobacterales</taxon>
        <taxon>Acetobacteraceae</taxon>
        <taxon>Gluconobacter</taxon>
    </lineage>
</organism>
<dbReference type="InterPro" id="IPR036844">
    <property type="entry name" value="Hint_dom_sf"/>
</dbReference>
<reference evidence="4" key="1">
    <citation type="journal article" date="2019" name="Int. J. Syst. Evol. Microbiol.">
        <title>The Global Catalogue of Microorganisms (GCM) 10K type strain sequencing project: providing services to taxonomists for standard genome sequencing and annotation.</title>
        <authorList>
            <consortium name="The Broad Institute Genomics Platform"/>
            <consortium name="The Broad Institute Genome Sequencing Center for Infectious Disease"/>
            <person name="Wu L."/>
            <person name="Ma J."/>
        </authorList>
    </citation>
    <scope>NUCLEOTIDE SEQUENCE [LARGE SCALE GENOMIC DNA]</scope>
    <source>
        <strain evidence="4">NBRC 12467</strain>
    </source>
</reference>
<feature type="domain" description="Hedgehog/Intein (Hint)" evidence="2">
    <location>
        <begin position="206"/>
        <end position="347"/>
    </location>
</feature>
<accession>A0AA37WBJ0</accession>
<dbReference type="Pfam" id="PF13403">
    <property type="entry name" value="Hint_2"/>
    <property type="match status" value="1"/>
</dbReference>
<evidence type="ECO:0000259" key="2">
    <source>
        <dbReference type="Pfam" id="PF13403"/>
    </source>
</evidence>
<dbReference type="Proteomes" id="UP001156708">
    <property type="component" value="Unassembled WGS sequence"/>
</dbReference>
<feature type="compositionally biased region" description="Low complexity" evidence="1">
    <location>
        <begin position="382"/>
        <end position="394"/>
    </location>
</feature>
<evidence type="ECO:0000313" key="3">
    <source>
        <dbReference type="EMBL" id="GLQ84246.1"/>
    </source>
</evidence>
<comment type="caution">
    <text evidence="3">The sequence shown here is derived from an EMBL/GenBank/DDBJ whole genome shotgun (WGS) entry which is preliminary data.</text>
</comment>
<name>A0AA37WBJ0_9PROT</name>
<evidence type="ECO:0000256" key="1">
    <source>
        <dbReference type="SAM" id="MobiDB-lite"/>
    </source>
</evidence>
<proteinExistence type="predicted"/>
<protein>
    <recommendedName>
        <fullName evidence="2">Hedgehog/Intein (Hint) domain-containing protein</fullName>
    </recommendedName>
</protein>
<dbReference type="InterPro" id="IPR028992">
    <property type="entry name" value="Hedgehog/Intein_dom"/>
</dbReference>
<dbReference type="EMBL" id="BSNZ01000007">
    <property type="protein sequence ID" value="GLQ84246.1"/>
    <property type="molecule type" value="Genomic_DNA"/>
</dbReference>
<dbReference type="Gene3D" id="2.170.16.10">
    <property type="entry name" value="Hedgehog/Intein (Hint) domain"/>
    <property type="match status" value="1"/>
</dbReference>
<sequence>MTTITVTSSGNWSGENYNYKDIVLDGTKSAISVNISPTQYSWGDEGSASSPFTSSSLTTKGNVTLTGNGYLTIDGSVTNDGALAVESANLTVLGTLTGSAITIADGGALTVGTLKAAVTFGASPADSSAYNTLTVTNNAASGVLTLNNLSPRDRIVFNNGATTSLHWSNDGSEILDQNNTVLANVTFAKGYSKDNYYFSGDTVTIVCFLPGSMIRTPKGEVAVEDLQIGDNVIALDWEANKDVSRSVVWAGKAHAVVSAHLPDDEAGWPVRILKNAIADGVPYKDMLITAEHCLFLDGKFVPARMLVNGSSIFYDKSITSYDYYHVETEQHSVITADGMLTESYLDTGNRRSFRQDGKVVSLTPSRALPCPGTTTQQPPLVSAASSSSRCSARSKPAQSRLQLQARTRLQF</sequence>
<dbReference type="AlphaFoldDB" id="A0AA37WBJ0"/>
<dbReference type="SUPFAM" id="SSF51294">
    <property type="entry name" value="Hedgehog/intein (Hint) domain"/>
    <property type="match status" value="1"/>
</dbReference>
<gene>
    <name evidence="3" type="ORF">GCM10007872_11540</name>
</gene>
<keyword evidence="4" id="KW-1185">Reference proteome</keyword>